<evidence type="ECO:0000256" key="3">
    <source>
        <dbReference type="ARBA" id="ARBA00022670"/>
    </source>
</evidence>
<dbReference type="GO" id="GO:0006508">
    <property type="term" value="P:proteolysis"/>
    <property type="evidence" value="ECO:0007669"/>
    <property type="project" value="UniProtKB-KW"/>
</dbReference>
<dbReference type="PROSITE" id="PS50249">
    <property type="entry name" value="MPN"/>
    <property type="match status" value="1"/>
</dbReference>
<feature type="compositionally biased region" description="Polar residues" evidence="9">
    <location>
        <begin position="360"/>
        <end position="372"/>
    </location>
</feature>
<comment type="cofactor">
    <cofactor evidence="1">
        <name>Zn(2+)</name>
        <dbReference type="ChEBI" id="CHEBI:29105"/>
    </cofactor>
</comment>
<comment type="caution">
    <text evidence="11">The sequence shown here is derived from an EMBL/GenBank/DDBJ whole genome shotgun (WGS) entry which is preliminary data.</text>
</comment>
<dbReference type="Gene3D" id="3.40.140.10">
    <property type="entry name" value="Cytidine Deaminase, domain 2"/>
    <property type="match status" value="1"/>
</dbReference>
<feature type="region of interest" description="Disordered" evidence="9">
    <location>
        <begin position="406"/>
        <end position="475"/>
    </location>
</feature>
<dbReference type="InterPro" id="IPR044098">
    <property type="entry name" value="STAMBP/STALP-like_MPN"/>
</dbReference>
<feature type="compositionally biased region" description="Basic and acidic residues" evidence="9">
    <location>
        <begin position="345"/>
        <end position="354"/>
    </location>
</feature>
<dbReference type="PANTHER" id="PTHR12947">
    <property type="entry name" value="AMSH-LIKE PROTEASE"/>
    <property type="match status" value="1"/>
</dbReference>
<keyword evidence="3" id="KW-0645">Protease</keyword>
<keyword evidence="12" id="KW-1185">Reference proteome</keyword>
<feature type="domain" description="MPN" evidence="10">
    <location>
        <begin position="52"/>
        <end position="182"/>
    </location>
</feature>
<dbReference type="Proteomes" id="UP000759537">
    <property type="component" value="Unassembled WGS sequence"/>
</dbReference>
<dbReference type="GO" id="GO:0070536">
    <property type="term" value="P:protein K63-linked deubiquitination"/>
    <property type="evidence" value="ECO:0007669"/>
    <property type="project" value="InterPro"/>
</dbReference>
<dbReference type="PANTHER" id="PTHR12947:SF13">
    <property type="entry name" value="FI19924P1"/>
    <property type="match status" value="1"/>
</dbReference>
<accession>A0A9P5MSE1</accession>
<dbReference type="CDD" id="cd08066">
    <property type="entry name" value="MPN_AMSH_like"/>
    <property type="match status" value="1"/>
</dbReference>
<dbReference type="SUPFAM" id="SSF102712">
    <property type="entry name" value="JAB1/MPN domain"/>
    <property type="match status" value="1"/>
</dbReference>
<keyword evidence="6" id="KW-0378">Hydrolase</keyword>
<evidence type="ECO:0000256" key="8">
    <source>
        <dbReference type="ARBA" id="ARBA00023049"/>
    </source>
</evidence>
<evidence type="ECO:0000256" key="5">
    <source>
        <dbReference type="ARBA" id="ARBA00022786"/>
    </source>
</evidence>
<dbReference type="GO" id="GO:0005768">
    <property type="term" value="C:endosome"/>
    <property type="evidence" value="ECO:0007669"/>
    <property type="project" value="TreeGrafter"/>
</dbReference>
<dbReference type="InterPro" id="IPR037518">
    <property type="entry name" value="MPN"/>
</dbReference>
<dbReference type="GO" id="GO:0061578">
    <property type="term" value="F:K63-linked deubiquitinase activity"/>
    <property type="evidence" value="ECO:0007669"/>
    <property type="project" value="InterPro"/>
</dbReference>
<feature type="compositionally biased region" description="Polar residues" evidence="9">
    <location>
        <begin position="457"/>
        <end position="475"/>
    </location>
</feature>
<feature type="compositionally biased region" description="Basic and acidic residues" evidence="9">
    <location>
        <begin position="411"/>
        <end position="430"/>
    </location>
</feature>
<keyword evidence="7" id="KW-0862">Zinc</keyword>
<sequence>MSQHQVSQGYHPSLGSMFHRTSPTSNSVLLPSKQPIVPPLGVSDSVDRELKTVSFPRDCLNRFTSIASINTLRNQGACGLLLGKEKGGRYIVTTLLIPKQHATSDAFAMDEEELVIRFTEWRSLITLGWIRTHPTQSCFMSSVDLHIHSGFQRMLPESFAVVCAPNSTPNFGIFRLTDPPGLGKILECQASEAFHPHPNLPIYTDADKGHVQIGDLPLEIVDLRGHTTSGSTDGEGLIVSSSQRRVLILVPPSEDTLEVPEGSSSRYPQSEADSDVEEGEGVADAARTVAGNDDPIPESPKTPKLRPAAMPPSQPPGRRSPVSPRSKLPSVDVSNGLGLFIDTSLRPEAREDNRIPAPRNATSTQAVTNPTAGASEGLDMSYRAPEHRGQSGHSQRVDYLRILQDKFGVPRPDRGHSYSDKDENSSRNVEDGNSLENFVDAGNEGYNGRHSLKSMSKRSFLTSSTISPLSMNRRT</sequence>
<reference evidence="11" key="1">
    <citation type="submission" date="2019-10" db="EMBL/GenBank/DDBJ databases">
        <authorList>
            <consortium name="DOE Joint Genome Institute"/>
            <person name="Kuo A."/>
            <person name="Miyauchi S."/>
            <person name="Kiss E."/>
            <person name="Drula E."/>
            <person name="Kohler A."/>
            <person name="Sanchez-Garcia M."/>
            <person name="Andreopoulos B."/>
            <person name="Barry K.W."/>
            <person name="Bonito G."/>
            <person name="Buee M."/>
            <person name="Carver A."/>
            <person name="Chen C."/>
            <person name="Cichocki N."/>
            <person name="Clum A."/>
            <person name="Culley D."/>
            <person name="Crous P.W."/>
            <person name="Fauchery L."/>
            <person name="Girlanda M."/>
            <person name="Hayes R."/>
            <person name="Keri Z."/>
            <person name="LaButti K."/>
            <person name="Lipzen A."/>
            <person name="Lombard V."/>
            <person name="Magnuson J."/>
            <person name="Maillard F."/>
            <person name="Morin E."/>
            <person name="Murat C."/>
            <person name="Nolan M."/>
            <person name="Ohm R."/>
            <person name="Pangilinan J."/>
            <person name="Pereira M."/>
            <person name="Perotto S."/>
            <person name="Peter M."/>
            <person name="Riley R."/>
            <person name="Sitrit Y."/>
            <person name="Stielow B."/>
            <person name="Szollosi G."/>
            <person name="Zifcakova L."/>
            <person name="Stursova M."/>
            <person name="Spatafora J.W."/>
            <person name="Tedersoo L."/>
            <person name="Vaario L.-M."/>
            <person name="Yamada A."/>
            <person name="Yan M."/>
            <person name="Wang P."/>
            <person name="Xu J."/>
            <person name="Bruns T."/>
            <person name="Baldrian P."/>
            <person name="Vilgalys R."/>
            <person name="Henrissat B."/>
            <person name="Grigoriev I.V."/>
            <person name="Hibbett D."/>
            <person name="Nagy L.G."/>
            <person name="Martin F.M."/>
        </authorList>
    </citation>
    <scope>NUCLEOTIDE SEQUENCE</scope>
    <source>
        <strain evidence="11">Prilba</strain>
    </source>
</reference>
<evidence type="ECO:0000256" key="9">
    <source>
        <dbReference type="SAM" id="MobiDB-lite"/>
    </source>
</evidence>
<evidence type="ECO:0000256" key="6">
    <source>
        <dbReference type="ARBA" id="ARBA00022801"/>
    </source>
</evidence>
<dbReference type="GO" id="GO:0140492">
    <property type="term" value="F:metal-dependent deubiquitinase activity"/>
    <property type="evidence" value="ECO:0007669"/>
    <property type="project" value="InterPro"/>
</dbReference>
<feature type="compositionally biased region" description="Acidic residues" evidence="9">
    <location>
        <begin position="272"/>
        <end position="281"/>
    </location>
</feature>
<protein>
    <recommendedName>
        <fullName evidence="10">MPN domain-containing protein</fullName>
    </recommendedName>
</protein>
<feature type="region of interest" description="Disordered" evidence="9">
    <location>
        <begin position="250"/>
        <end position="378"/>
    </location>
</feature>
<gene>
    <name evidence="11" type="ORF">DFH94DRAFT_87507</name>
</gene>
<dbReference type="AlphaFoldDB" id="A0A9P5MSE1"/>
<reference evidence="11" key="2">
    <citation type="journal article" date="2020" name="Nat. Commun.">
        <title>Large-scale genome sequencing of mycorrhizal fungi provides insights into the early evolution of symbiotic traits.</title>
        <authorList>
            <person name="Miyauchi S."/>
            <person name="Kiss E."/>
            <person name="Kuo A."/>
            <person name="Drula E."/>
            <person name="Kohler A."/>
            <person name="Sanchez-Garcia M."/>
            <person name="Morin E."/>
            <person name="Andreopoulos B."/>
            <person name="Barry K.W."/>
            <person name="Bonito G."/>
            <person name="Buee M."/>
            <person name="Carver A."/>
            <person name="Chen C."/>
            <person name="Cichocki N."/>
            <person name="Clum A."/>
            <person name="Culley D."/>
            <person name="Crous P.W."/>
            <person name="Fauchery L."/>
            <person name="Girlanda M."/>
            <person name="Hayes R.D."/>
            <person name="Keri Z."/>
            <person name="LaButti K."/>
            <person name="Lipzen A."/>
            <person name="Lombard V."/>
            <person name="Magnuson J."/>
            <person name="Maillard F."/>
            <person name="Murat C."/>
            <person name="Nolan M."/>
            <person name="Ohm R.A."/>
            <person name="Pangilinan J."/>
            <person name="Pereira M.F."/>
            <person name="Perotto S."/>
            <person name="Peter M."/>
            <person name="Pfister S."/>
            <person name="Riley R."/>
            <person name="Sitrit Y."/>
            <person name="Stielow J.B."/>
            <person name="Szollosi G."/>
            <person name="Zifcakova L."/>
            <person name="Stursova M."/>
            <person name="Spatafora J.W."/>
            <person name="Tedersoo L."/>
            <person name="Vaario L.M."/>
            <person name="Yamada A."/>
            <person name="Yan M."/>
            <person name="Wang P."/>
            <person name="Xu J."/>
            <person name="Bruns T."/>
            <person name="Baldrian P."/>
            <person name="Vilgalys R."/>
            <person name="Dunand C."/>
            <person name="Henrissat B."/>
            <person name="Grigoriev I.V."/>
            <person name="Hibbett D."/>
            <person name="Nagy L.G."/>
            <person name="Martin F.M."/>
        </authorList>
    </citation>
    <scope>NUCLEOTIDE SEQUENCE</scope>
    <source>
        <strain evidence="11">Prilba</strain>
    </source>
</reference>
<keyword evidence="4" id="KW-0479">Metal-binding</keyword>
<proteinExistence type="inferred from homology"/>
<evidence type="ECO:0000256" key="7">
    <source>
        <dbReference type="ARBA" id="ARBA00022833"/>
    </source>
</evidence>
<keyword evidence="8" id="KW-0482">Metalloprotease</keyword>
<evidence type="ECO:0000256" key="1">
    <source>
        <dbReference type="ARBA" id="ARBA00001947"/>
    </source>
</evidence>
<dbReference type="GO" id="GO:0016020">
    <property type="term" value="C:membrane"/>
    <property type="evidence" value="ECO:0007669"/>
    <property type="project" value="TreeGrafter"/>
</dbReference>
<dbReference type="GO" id="GO:0046872">
    <property type="term" value="F:metal ion binding"/>
    <property type="evidence" value="ECO:0007669"/>
    <property type="project" value="UniProtKB-KW"/>
</dbReference>
<dbReference type="EMBL" id="WHVB01000013">
    <property type="protein sequence ID" value="KAF8477667.1"/>
    <property type="molecule type" value="Genomic_DNA"/>
</dbReference>
<evidence type="ECO:0000259" key="10">
    <source>
        <dbReference type="PROSITE" id="PS50249"/>
    </source>
</evidence>
<dbReference type="OrthoDB" id="3640at2759"/>
<name>A0A9P5MSE1_9AGAM</name>
<evidence type="ECO:0000256" key="4">
    <source>
        <dbReference type="ARBA" id="ARBA00022723"/>
    </source>
</evidence>
<evidence type="ECO:0000313" key="12">
    <source>
        <dbReference type="Proteomes" id="UP000759537"/>
    </source>
</evidence>
<organism evidence="11 12">
    <name type="scientific">Russula ochroleuca</name>
    <dbReference type="NCBI Taxonomy" id="152965"/>
    <lineage>
        <taxon>Eukaryota</taxon>
        <taxon>Fungi</taxon>
        <taxon>Dikarya</taxon>
        <taxon>Basidiomycota</taxon>
        <taxon>Agaricomycotina</taxon>
        <taxon>Agaricomycetes</taxon>
        <taxon>Russulales</taxon>
        <taxon>Russulaceae</taxon>
        <taxon>Russula</taxon>
    </lineage>
</organism>
<dbReference type="Pfam" id="PF01398">
    <property type="entry name" value="JAB"/>
    <property type="match status" value="1"/>
</dbReference>
<evidence type="ECO:0000313" key="11">
    <source>
        <dbReference type="EMBL" id="KAF8477667.1"/>
    </source>
</evidence>
<comment type="similarity">
    <text evidence="2">Belongs to the peptidase M67C family.</text>
</comment>
<dbReference type="SMART" id="SM00232">
    <property type="entry name" value="JAB_MPN"/>
    <property type="match status" value="1"/>
</dbReference>
<dbReference type="InterPro" id="IPR000555">
    <property type="entry name" value="JAMM/MPN+_dom"/>
</dbReference>
<keyword evidence="5" id="KW-0833">Ubl conjugation pathway</keyword>
<evidence type="ECO:0000256" key="2">
    <source>
        <dbReference type="ARBA" id="ARBA00010981"/>
    </source>
</evidence>
<feature type="compositionally biased region" description="Low complexity" evidence="9">
    <location>
        <begin position="316"/>
        <end position="326"/>
    </location>
</feature>